<evidence type="ECO:0000313" key="2">
    <source>
        <dbReference type="Proteomes" id="UP001595764"/>
    </source>
</evidence>
<organism evidence="1 2">
    <name type="scientific">Amycolatopsis halotolerans</name>
    <dbReference type="NCBI Taxonomy" id="330083"/>
    <lineage>
        <taxon>Bacteria</taxon>
        <taxon>Bacillati</taxon>
        <taxon>Actinomycetota</taxon>
        <taxon>Actinomycetes</taxon>
        <taxon>Pseudonocardiales</taxon>
        <taxon>Pseudonocardiaceae</taxon>
        <taxon>Amycolatopsis</taxon>
    </lineage>
</organism>
<keyword evidence="2" id="KW-1185">Reference proteome</keyword>
<evidence type="ECO:0008006" key="3">
    <source>
        <dbReference type="Google" id="ProtNLM"/>
    </source>
</evidence>
<name>A0ABV7QKE5_9PSEU</name>
<dbReference type="Proteomes" id="UP001595764">
    <property type="component" value="Unassembled WGS sequence"/>
</dbReference>
<gene>
    <name evidence="1" type="ORF">ACFORO_25995</name>
</gene>
<reference evidence="2" key="1">
    <citation type="journal article" date="2019" name="Int. J. Syst. Evol. Microbiol.">
        <title>The Global Catalogue of Microorganisms (GCM) 10K type strain sequencing project: providing services to taxonomists for standard genome sequencing and annotation.</title>
        <authorList>
            <consortium name="The Broad Institute Genomics Platform"/>
            <consortium name="The Broad Institute Genome Sequencing Center for Infectious Disease"/>
            <person name="Wu L."/>
            <person name="Ma J."/>
        </authorList>
    </citation>
    <scope>NUCLEOTIDE SEQUENCE [LARGE SCALE GENOMIC DNA]</scope>
    <source>
        <strain evidence="2">CGMCC 4.7682</strain>
    </source>
</reference>
<evidence type="ECO:0000313" key="1">
    <source>
        <dbReference type="EMBL" id="MFC3513648.1"/>
    </source>
</evidence>
<proteinExistence type="predicted"/>
<dbReference type="EMBL" id="JBHRWI010000030">
    <property type="protein sequence ID" value="MFC3513648.1"/>
    <property type="molecule type" value="Genomic_DNA"/>
</dbReference>
<comment type="caution">
    <text evidence="1">The sequence shown here is derived from an EMBL/GenBank/DDBJ whole genome shotgun (WGS) entry which is preliminary data.</text>
</comment>
<sequence length="61" mass="6416">MNQALTAFAEAFTAEDTVRELAPTMASGEAGAIADLLDALGENTAASLWRELADNDSESDR</sequence>
<dbReference type="RefSeq" id="WP_377869063.1">
    <property type="nucleotide sequence ID" value="NZ_JBHMAY010000011.1"/>
</dbReference>
<accession>A0ABV7QKE5</accession>
<protein>
    <recommendedName>
        <fullName evidence="3">Magnesium transporter MgtE intracellular domain-containing protein</fullName>
    </recommendedName>
</protein>